<evidence type="ECO:0000313" key="11">
    <source>
        <dbReference type="Proteomes" id="UP000008068"/>
    </source>
</evidence>
<evidence type="ECO:0000256" key="8">
    <source>
        <dbReference type="PROSITE-ProRule" id="PRU00094"/>
    </source>
</evidence>
<dbReference type="EMBL" id="GL380020">
    <property type="protein sequence ID" value="EGT42843.1"/>
    <property type="molecule type" value="Genomic_DNA"/>
</dbReference>
<dbReference type="GO" id="GO:0045944">
    <property type="term" value="P:positive regulation of transcription by RNA polymerase II"/>
    <property type="evidence" value="ECO:0007669"/>
    <property type="project" value="TreeGrafter"/>
</dbReference>
<keyword evidence="2" id="KW-0479">Metal-binding</keyword>
<dbReference type="GO" id="GO:0005634">
    <property type="term" value="C:nucleus"/>
    <property type="evidence" value="ECO:0007669"/>
    <property type="project" value="UniProtKB-SubCell"/>
</dbReference>
<evidence type="ECO:0000256" key="1">
    <source>
        <dbReference type="ARBA" id="ARBA00004123"/>
    </source>
</evidence>
<keyword evidence="5" id="KW-0805">Transcription regulation</keyword>
<evidence type="ECO:0000256" key="4">
    <source>
        <dbReference type="ARBA" id="ARBA00022833"/>
    </source>
</evidence>
<dbReference type="CDD" id="cd00202">
    <property type="entry name" value="ZnF_GATA"/>
    <property type="match status" value="1"/>
</dbReference>
<dbReference type="Gene3D" id="3.30.50.10">
    <property type="entry name" value="Erythroid Transcription Factor GATA-1, subunit A"/>
    <property type="match status" value="1"/>
</dbReference>
<keyword evidence="3 8" id="KW-0863">Zinc-finger</keyword>
<dbReference type="PANTHER" id="PTHR10071">
    <property type="entry name" value="TRANSCRIPTION FACTOR GATA FAMILY MEMBER"/>
    <property type="match status" value="1"/>
</dbReference>
<proteinExistence type="predicted"/>
<reference evidence="11" key="1">
    <citation type="submission" date="2011-07" db="EMBL/GenBank/DDBJ databases">
        <authorList>
            <consortium name="Caenorhabditis brenneri Sequencing and Analysis Consortium"/>
            <person name="Wilson R.K."/>
        </authorList>
    </citation>
    <scope>NUCLEOTIDE SEQUENCE [LARGE SCALE GENOMIC DNA]</scope>
    <source>
        <strain evidence="11">PB2801</strain>
    </source>
</reference>
<name>G0P1Z5_CAEBE</name>
<keyword evidence="4" id="KW-0862">Zinc</keyword>
<dbReference type="PROSITE" id="PS00344">
    <property type="entry name" value="GATA_ZN_FINGER_1"/>
    <property type="match status" value="1"/>
</dbReference>
<dbReference type="GO" id="GO:0045165">
    <property type="term" value="P:cell fate commitment"/>
    <property type="evidence" value="ECO:0007669"/>
    <property type="project" value="TreeGrafter"/>
</dbReference>
<dbReference type="Proteomes" id="UP000008068">
    <property type="component" value="Unassembled WGS sequence"/>
</dbReference>
<dbReference type="SUPFAM" id="SSF57716">
    <property type="entry name" value="Glucocorticoid receptor-like (DNA-binding domain)"/>
    <property type="match status" value="1"/>
</dbReference>
<dbReference type="AlphaFoldDB" id="G0P1Z5"/>
<dbReference type="GO" id="GO:0008270">
    <property type="term" value="F:zinc ion binding"/>
    <property type="evidence" value="ECO:0007669"/>
    <property type="project" value="UniProtKB-KW"/>
</dbReference>
<dbReference type="GO" id="GO:0000981">
    <property type="term" value="F:DNA-binding transcription factor activity, RNA polymerase II-specific"/>
    <property type="evidence" value="ECO:0007669"/>
    <property type="project" value="TreeGrafter"/>
</dbReference>
<keyword evidence="6" id="KW-0804">Transcription</keyword>
<dbReference type="InterPro" id="IPR000679">
    <property type="entry name" value="Znf_GATA"/>
</dbReference>
<gene>
    <name evidence="10" type="ORF">CAEBREN_03942</name>
</gene>
<dbReference type="Pfam" id="PF00320">
    <property type="entry name" value="GATA"/>
    <property type="match status" value="1"/>
</dbReference>
<keyword evidence="11" id="KW-1185">Reference proteome</keyword>
<dbReference type="eggNOG" id="KOG1601">
    <property type="taxonomic scope" value="Eukaryota"/>
</dbReference>
<dbReference type="InterPro" id="IPR013088">
    <property type="entry name" value="Znf_NHR/GATA"/>
</dbReference>
<dbReference type="InParanoid" id="G0P1Z5"/>
<sequence length="251" mass="27095">MPSSAFNTQENTISSAAPTCTSCDPLKMENEQLRAQLAAVQHINWELSTKLFILEQWKTAMEFQMSQPALLSAAGLSTSTDSAPIQSVLKSDVPSPVVQPKEAPLAPLIDMVAPQPPCPSPKYLKTKLVTICANCGADKTTAWRKRQSTGEMLCNACGLFEKLHKTPRPLDMKTDRILSRQGRSGLVKSPKVKTASSPATANTMSMDEIIEAVARNSAAPSTITTVPMTTENDGLATLMEQLHAIISQTQL</sequence>
<keyword evidence="7" id="KW-0539">Nucleus</keyword>
<evidence type="ECO:0000256" key="5">
    <source>
        <dbReference type="ARBA" id="ARBA00023015"/>
    </source>
</evidence>
<dbReference type="PROSITE" id="PS50114">
    <property type="entry name" value="GATA_ZN_FINGER_2"/>
    <property type="match status" value="1"/>
</dbReference>
<dbReference type="GO" id="GO:0000978">
    <property type="term" value="F:RNA polymerase II cis-regulatory region sequence-specific DNA binding"/>
    <property type="evidence" value="ECO:0007669"/>
    <property type="project" value="TreeGrafter"/>
</dbReference>
<comment type="subcellular location">
    <subcellularLocation>
        <location evidence="1">Nucleus</location>
    </subcellularLocation>
</comment>
<dbReference type="InterPro" id="IPR039355">
    <property type="entry name" value="Transcription_factor_GATA"/>
</dbReference>
<accession>G0P1Z5</accession>
<evidence type="ECO:0000256" key="7">
    <source>
        <dbReference type="ARBA" id="ARBA00023242"/>
    </source>
</evidence>
<dbReference type="HOGENOM" id="CLU_1181107_0_0_1"/>
<dbReference type="GO" id="GO:0000122">
    <property type="term" value="P:negative regulation of transcription by RNA polymerase II"/>
    <property type="evidence" value="ECO:0007669"/>
    <property type="project" value="TreeGrafter"/>
</dbReference>
<dbReference type="OrthoDB" id="515401at2759"/>
<dbReference type="SMART" id="SM00401">
    <property type="entry name" value="ZnF_GATA"/>
    <property type="match status" value="1"/>
</dbReference>
<evidence type="ECO:0000256" key="3">
    <source>
        <dbReference type="ARBA" id="ARBA00022771"/>
    </source>
</evidence>
<feature type="domain" description="GATA-type" evidence="9">
    <location>
        <begin position="132"/>
        <end position="180"/>
    </location>
</feature>
<evidence type="ECO:0000313" key="10">
    <source>
        <dbReference type="EMBL" id="EGT42843.1"/>
    </source>
</evidence>
<evidence type="ECO:0000256" key="2">
    <source>
        <dbReference type="ARBA" id="ARBA00022723"/>
    </source>
</evidence>
<dbReference type="STRING" id="135651.G0P1Z5"/>
<protein>
    <recommendedName>
        <fullName evidence="9">GATA-type domain-containing protein</fullName>
    </recommendedName>
</protein>
<organism evidence="11">
    <name type="scientific">Caenorhabditis brenneri</name>
    <name type="common">Nematode worm</name>
    <dbReference type="NCBI Taxonomy" id="135651"/>
    <lineage>
        <taxon>Eukaryota</taxon>
        <taxon>Metazoa</taxon>
        <taxon>Ecdysozoa</taxon>
        <taxon>Nematoda</taxon>
        <taxon>Chromadorea</taxon>
        <taxon>Rhabditida</taxon>
        <taxon>Rhabditina</taxon>
        <taxon>Rhabditomorpha</taxon>
        <taxon>Rhabditoidea</taxon>
        <taxon>Rhabditidae</taxon>
        <taxon>Peloderinae</taxon>
        <taxon>Caenorhabditis</taxon>
    </lineage>
</organism>
<dbReference type="PANTHER" id="PTHR10071:SF281">
    <property type="entry name" value="BOX A-BINDING FACTOR-RELATED"/>
    <property type="match status" value="1"/>
</dbReference>
<evidence type="ECO:0000256" key="6">
    <source>
        <dbReference type="ARBA" id="ARBA00023163"/>
    </source>
</evidence>
<evidence type="ECO:0000259" key="9">
    <source>
        <dbReference type="PROSITE" id="PS50114"/>
    </source>
</evidence>